<dbReference type="OrthoDB" id="3202396at2759"/>
<protein>
    <submittedName>
        <fullName evidence="2">Uncharacterized protein</fullName>
    </submittedName>
</protein>
<keyword evidence="3" id="KW-1185">Reference proteome</keyword>
<keyword evidence="1" id="KW-0472">Membrane</keyword>
<evidence type="ECO:0000256" key="1">
    <source>
        <dbReference type="SAM" id="Phobius"/>
    </source>
</evidence>
<gene>
    <name evidence="2" type="ORF">B0I35DRAFT_432147</name>
</gene>
<dbReference type="Proteomes" id="UP000813444">
    <property type="component" value="Unassembled WGS sequence"/>
</dbReference>
<dbReference type="Pfam" id="PF13826">
    <property type="entry name" value="Monooxy_af470-like"/>
    <property type="match status" value="1"/>
</dbReference>
<dbReference type="EMBL" id="JAGPNK010000007">
    <property type="protein sequence ID" value="KAH7318468.1"/>
    <property type="molecule type" value="Genomic_DNA"/>
</dbReference>
<evidence type="ECO:0000313" key="2">
    <source>
        <dbReference type="EMBL" id="KAH7318468.1"/>
    </source>
</evidence>
<feature type="transmembrane region" description="Helical" evidence="1">
    <location>
        <begin position="38"/>
        <end position="59"/>
    </location>
</feature>
<evidence type="ECO:0000313" key="3">
    <source>
        <dbReference type="Proteomes" id="UP000813444"/>
    </source>
</evidence>
<dbReference type="InterPro" id="IPR025444">
    <property type="entry name" value="Monooxy_af470"/>
</dbReference>
<keyword evidence="1" id="KW-1133">Transmembrane helix</keyword>
<name>A0A8K0SVA5_9HYPO</name>
<reference evidence="2" key="1">
    <citation type="journal article" date="2021" name="Nat. Commun.">
        <title>Genetic determinants of endophytism in the Arabidopsis root mycobiome.</title>
        <authorList>
            <person name="Mesny F."/>
            <person name="Miyauchi S."/>
            <person name="Thiergart T."/>
            <person name="Pickel B."/>
            <person name="Atanasova L."/>
            <person name="Karlsson M."/>
            <person name="Huettel B."/>
            <person name="Barry K.W."/>
            <person name="Haridas S."/>
            <person name="Chen C."/>
            <person name="Bauer D."/>
            <person name="Andreopoulos W."/>
            <person name="Pangilinan J."/>
            <person name="LaButti K."/>
            <person name="Riley R."/>
            <person name="Lipzen A."/>
            <person name="Clum A."/>
            <person name="Drula E."/>
            <person name="Henrissat B."/>
            <person name="Kohler A."/>
            <person name="Grigoriev I.V."/>
            <person name="Martin F.M."/>
            <person name="Hacquard S."/>
        </authorList>
    </citation>
    <scope>NUCLEOTIDE SEQUENCE</scope>
    <source>
        <strain evidence="2">MPI-CAGE-CH-0235</strain>
    </source>
</reference>
<keyword evidence="1" id="KW-0812">Transmembrane</keyword>
<sequence>MAEPFVNKLPSASKPRMRFPNGDLVNFLLKTSFSAQTLFLIGAILQIFISAVLPFRWAIVPASILLLNSLVKTVHQTLLPGSSPLMEGVIPGRTTAQLPHSDGSMGPDPGNGSIVVFHLGIQFNHPLGLFFHGTREIHASIQMMLKELRGKQEELGLLGYSAWQADERSSLNTLVLTFFFRDVESIHRFAYMDLHVKAWRDYDKSGYKTYLGVFHETYIVPAGAHESLYLNCRPVLLGRASVKCTTGEGSGWVNTLVSADTPALRSYYDRLGRDHKGNIKGC</sequence>
<dbReference type="AlphaFoldDB" id="A0A8K0SVA5"/>
<comment type="caution">
    <text evidence="2">The sequence shown here is derived from an EMBL/GenBank/DDBJ whole genome shotgun (WGS) entry which is preliminary data.</text>
</comment>
<accession>A0A8K0SVA5</accession>
<proteinExistence type="predicted"/>
<organism evidence="2 3">
    <name type="scientific">Stachybotrys elegans</name>
    <dbReference type="NCBI Taxonomy" id="80388"/>
    <lineage>
        <taxon>Eukaryota</taxon>
        <taxon>Fungi</taxon>
        <taxon>Dikarya</taxon>
        <taxon>Ascomycota</taxon>
        <taxon>Pezizomycotina</taxon>
        <taxon>Sordariomycetes</taxon>
        <taxon>Hypocreomycetidae</taxon>
        <taxon>Hypocreales</taxon>
        <taxon>Stachybotryaceae</taxon>
        <taxon>Stachybotrys</taxon>
    </lineage>
</organism>